<accession>A0ABR1RBE4</accession>
<keyword evidence="3" id="KW-1185">Reference proteome</keyword>
<gene>
    <name evidence="2" type="ORF">PG991_012955</name>
</gene>
<comment type="caution">
    <text evidence="2">The sequence shown here is derived from an EMBL/GenBank/DDBJ whole genome shotgun (WGS) entry which is preliminary data.</text>
</comment>
<organism evidence="2 3">
    <name type="scientific">Apiospora marii</name>
    <dbReference type="NCBI Taxonomy" id="335849"/>
    <lineage>
        <taxon>Eukaryota</taxon>
        <taxon>Fungi</taxon>
        <taxon>Dikarya</taxon>
        <taxon>Ascomycota</taxon>
        <taxon>Pezizomycotina</taxon>
        <taxon>Sordariomycetes</taxon>
        <taxon>Xylariomycetidae</taxon>
        <taxon>Amphisphaeriales</taxon>
        <taxon>Apiosporaceae</taxon>
        <taxon>Apiospora</taxon>
    </lineage>
</organism>
<name>A0ABR1RBE4_9PEZI</name>
<feature type="signal peptide" evidence="1">
    <location>
        <begin position="1"/>
        <end position="25"/>
    </location>
</feature>
<dbReference type="Proteomes" id="UP001396898">
    <property type="component" value="Unassembled WGS sequence"/>
</dbReference>
<dbReference type="EMBL" id="JAQQWI010000017">
    <property type="protein sequence ID" value="KAK8006658.1"/>
    <property type="molecule type" value="Genomic_DNA"/>
</dbReference>
<evidence type="ECO:0000313" key="2">
    <source>
        <dbReference type="EMBL" id="KAK8006658.1"/>
    </source>
</evidence>
<evidence type="ECO:0000256" key="1">
    <source>
        <dbReference type="SAM" id="SignalP"/>
    </source>
</evidence>
<reference evidence="2 3" key="1">
    <citation type="submission" date="2023-01" db="EMBL/GenBank/DDBJ databases">
        <title>Analysis of 21 Apiospora genomes using comparative genomics revels a genus with tremendous synthesis potential of carbohydrate active enzymes and secondary metabolites.</title>
        <authorList>
            <person name="Sorensen T."/>
        </authorList>
    </citation>
    <scope>NUCLEOTIDE SEQUENCE [LARGE SCALE GENOMIC DNA]</scope>
    <source>
        <strain evidence="2 3">CBS 20057</strain>
    </source>
</reference>
<feature type="chain" id="PRO_5047522600" evidence="1">
    <location>
        <begin position="26"/>
        <end position="322"/>
    </location>
</feature>
<evidence type="ECO:0000313" key="3">
    <source>
        <dbReference type="Proteomes" id="UP001396898"/>
    </source>
</evidence>
<protein>
    <submittedName>
        <fullName evidence="2">Uncharacterized protein</fullName>
    </submittedName>
</protein>
<proteinExistence type="predicted"/>
<sequence length="322" mass="34482">MRSPAASTLYPVALVPVLFQHLAAAELLGCDAVRCPTNGYHVAQCKVGNATLQALGITNVTTTLDTRPLTWTVGFQEAPKDGDHPDAAMALDKNFYLGTPPSLRFDNETAGCALFFEGVSANLTVPLEKKNSFTCADALSEDCVSDLVRQAESAAKLAGDSEACHQLRDALMSKPPSSCNSVKEGTWGPRDLTTRVKVSTLTYHTSTALAGGNQSLEMVDQSQCRATTGQGYDLFLIDSERHYLADRTTKALSQVLMGITPVMTVLEKDGKAKAELTCLRLVDSVANQTDDEPKPSMGSPNGSLSSSLYLATLLVSTFMYML</sequence>
<keyword evidence="1" id="KW-0732">Signal</keyword>